<dbReference type="SUPFAM" id="SSF56235">
    <property type="entry name" value="N-terminal nucleophile aminohydrolases (Ntn hydrolases)"/>
    <property type="match status" value="1"/>
</dbReference>
<evidence type="ECO:0000313" key="2">
    <source>
        <dbReference type="EMBL" id="GAG02386.1"/>
    </source>
</evidence>
<dbReference type="GO" id="GO:0017000">
    <property type="term" value="P:antibiotic biosynthetic process"/>
    <property type="evidence" value="ECO:0007669"/>
    <property type="project" value="InterPro"/>
</dbReference>
<dbReference type="InterPro" id="IPR029055">
    <property type="entry name" value="Ntn_hydrolases_N"/>
</dbReference>
<reference evidence="2" key="1">
    <citation type="journal article" date="2014" name="Front. Microbiol.">
        <title>High frequency of phylogenetically diverse reductive dehalogenase-homologous genes in deep subseafloor sedimentary metagenomes.</title>
        <authorList>
            <person name="Kawai M."/>
            <person name="Futagami T."/>
            <person name="Toyoda A."/>
            <person name="Takaki Y."/>
            <person name="Nishi S."/>
            <person name="Hori S."/>
            <person name="Arai W."/>
            <person name="Tsubouchi T."/>
            <person name="Morono Y."/>
            <person name="Uchiyama I."/>
            <person name="Ito T."/>
            <person name="Fujiyama A."/>
            <person name="Inagaki F."/>
            <person name="Takami H."/>
        </authorList>
    </citation>
    <scope>NUCLEOTIDE SEQUENCE</scope>
    <source>
        <strain evidence="2">Expedition CK06-06</strain>
    </source>
</reference>
<dbReference type="InterPro" id="IPR023343">
    <property type="entry name" value="Penicillin_amidase_dom1"/>
</dbReference>
<dbReference type="PANTHER" id="PTHR34218:SF4">
    <property type="entry name" value="ACYL-HOMOSERINE LACTONE ACYLASE QUIP"/>
    <property type="match status" value="1"/>
</dbReference>
<gene>
    <name evidence="2" type="ORF">S01H1_34276</name>
</gene>
<dbReference type="GO" id="GO:0016811">
    <property type="term" value="F:hydrolase activity, acting on carbon-nitrogen (but not peptide) bonds, in linear amides"/>
    <property type="evidence" value="ECO:0007669"/>
    <property type="project" value="InterPro"/>
</dbReference>
<feature type="non-terminal residue" evidence="2">
    <location>
        <position position="1"/>
    </location>
</feature>
<organism evidence="2">
    <name type="scientific">marine sediment metagenome</name>
    <dbReference type="NCBI Taxonomy" id="412755"/>
    <lineage>
        <taxon>unclassified sequences</taxon>
        <taxon>metagenomes</taxon>
        <taxon>ecological metagenomes</taxon>
    </lineage>
</organism>
<dbReference type="AlphaFoldDB" id="X0VP90"/>
<proteinExistence type="inferred from homology"/>
<dbReference type="PANTHER" id="PTHR34218">
    <property type="entry name" value="PEPTIDASE S45 PENICILLIN AMIDASE"/>
    <property type="match status" value="1"/>
</dbReference>
<dbReference type="Gene3D" id="1.10.439.10">
    <property type="entry name" value="Penicillin Amidohydrolase, domain 1"/>
    <property type="match status" value="1"/>
</dbReference>
<protein>
    <recommendedName>
        <fullName evidence="3">Penicillin acylase family protein</fullName>
    </recommendedName>
</protein>
<dbReference type="Pfam" id="PF01804">
    <property type="entry name" value="Penicil_amidase"/>
    <property type="match status" value="1"/>
</dbReference>
<evidence type="ECO:0000256" key="1">
    <source>
        <dbReference type="ARBA" id="ARBA00006586"/>
    </source>
</evidence>
<comment type="similarity">
    <text evidence="1">Belongs to the peptidase S45 family.</text>
</comment>
<name>X0VP90_9ZZZZ</name>
<feature type="non-terminal residue" evidence="2">
    <location>
        <position position="272"/>
    </location>
</feature>
<dbReference type="Gene3D" id="3.60.20.10">
    <property type="entry name" value="Glutamine Phosphoribosylpyrophosphate, subunit 1, domain 1"/>
    <property type="match status" value="1"/>
</dbReference>
<dbReference type="EMBL" id="BARS01021333">
    <property type="protein sequence ID" value="GAG02386.1"/>
    <property type="molecule type" value="Genomic_DNA"/>
</dbReference>
<evidence type="ECO:0008006" key="3">
    <source>
        <dbReference type="Google" id="ProtNLM"/>
    </source>
</evidence>
<sequence>RPEFALQDRLWQMDFLRRVTMGRLSEIFGEDYVESDLFLRSLRIFEKSQLILSKAEPEVIKALEAFSDGVNQYIEQNEKSLPLEFSVLGYKPDKWEPLYSLNIIGYMAWDLAGSAYSSEVIIHKLLKKFGEGKMKNLIPQIAGRPDLVYPDFKFDDEKFEFIREIATHQKILQDIGAQIFYGSNNWAVSGEKTVSGKPLFANDMHLGLNAPGIWYQMHHIIEGKMNVTGVGLPCVPLIVAGHNDSIAWGMTNLAVDDIDLYLEKINPEDSNQ</sequence>
<accession>X0VP90</accession>
<dbReference type="InterPro" id="IPR002692">
    <property type="entry name" value="S45"/>
</dbReference>
<comment type="caution">
    <text evidence="2">The sequence shown here is derived from an EMBL/GenBank/DDBJ whole genome shotgun (WGS) entry which is preliminary data.</text>
</comment>